<gene>
    <name evidence="10" type="ORF">SAMN06265338_11730</name>
</gene>
<evidence type="ECO:0000256" key="9">
    <source>
        <dbReference type="SAM" id="Phobius"/>
    </source>
</evidence>
<organism evidence="10 11">
    <name type="scientific">Rhodoblastus acidophilus</name>
    <name type="common">Rhodopseudomonas acidophila</name>
    <dbReference type="NCBI Taxonomy" id="1074"/>
    <lineage>
        <taxon>Bacteria</taxon>
        <taxon>Pseudomonadati</taxon>
        <taxon>Pseudomonadota</taxon>
        <taxon>Alphaproteobacteria</taxon>
        <taxon>Hyphomicrobiales</taxon>
        <taxon>Rhodoblastaceae</taxon>
        <taxon>Rhodoblastus</taxon>
    </lineage>
</organism>
<evidence type="ECO:0000256" key="8">
    <source>
        <dbReference type="SAM" id="MobiDB-lite"/>
    </source>
</evidence>
<keyword evidence="7" id="KW-0653">Protein transport</keyword>
<dbReference type="Proteomes" id="UP000198418">
    <property type="component" value="Unassembled WGS sequence"/>
</dbReference>
<dbReference type="EMBL" id="FYDG01000017">
    <property type="protein sequence ID" value="SNB81966.1"/>
    <property type="molecule type" value="Genomic_DNA"/>
</dbReference>
<evidence type="ECO:0000256" key="5">
    <source>
        <dbReference type="ARBA" id="ARBA00022989"/>
    </source>
</evidence>
<evidence type="ECO:0000313" key="11">
    <source>
        <dbReference type="Proteomes" id="UP000198418"/>
    </source>
</evidence>
<reference evidence="11" key="1">
    <citation type="submission" date="2017-06" db="EMBL/GenBank/DDBJ databases">
        <authorList>
            <person name="Varghese N."/>
            <person name="Submissions S."/>
        </authorList>
    </citation>
    <scope>NUCLEOTIDE SEQUENCE [LARGE SCALE GENOMIC DNA]</scope>
    <source>
        <strain evidence="11">DSM 137</strain>
    </source>
</reference>
<feature type="transmembrane region" description="Helical" evidence="9">
    <location>
        <begin position="27"/>
        <end position="48"/>
    </location>
</feature>
<evidence type="ECO:0000256" key="6">
    <source>
        <dbReference type="ARBA" id="ARBA00023136"/>
    </source>
</evidence>
<protein>
    <submittedName>
        <fullName evidence="10">Biopolymer transport protein TolR</fullName>
    </submittedName>
</protein>
<dbReference type="GO" id="GO:0015031">
    <property type="term" value="P:protein transport"/>
    <property type="evidence" value="ECO:0007669"/>
    <property type="project" value="UniProtKB-KW"/>
</dbReference>
<feature type="region of interest" description="Disordered" evidence="8">
    <location>
        <begin position="135"/>
        <end position="158"/>
    </location>
</feature>
<dbReference type="PANTHER" id="PTHR30558:SF7">
    <property type="entry name" value="TOL-PAL SYSTEM PROTEIN TOLR"/>
    <property type="match status" value="1"/>
</dbReference>
<dbReference type="PANTHER" id="PTHR30558">
    <property type="entry name" value="EXBD MEMBRANE COMPONENT OF PMF-DRIVEN MACROMOLECULE IMPORT SYSTEM"/>
    <property type="match status" value="1"/>
</dbReference>
<keyword evidence="6 9" id="KW-0472">Membrane</keyword>
<dbReference type="RefSeq" id="WP_088522278.1">
    <property type="nucleotide sequence ID" value="NZ_FYDG01000017.1"/>
</dbReference>
<comment type="subcellular location">
    <subcellularLocation>
        <location evidence="1">Cell membrane</location>
        <topology evidence="1">Single-pass membrane protein</topology>
    </subcellularLocation>
    <subcellularLocation>
        <location evidence="7">Cell membrane</location>
        <topology evidence="7">Single-pass type II membrane protein</topology>
    </subcellularLocation>
</comment>
<evidence type="ECO:0000256" key="4">
    <source>
        <dbReference type="ARBA" id="ARBA00022692"/>
    </source>
</evidence>
<evidence type="ECO:0000313" key="10">
    <source>
        <dbReference type="EMBL" id="SNB81966.1"/>
    </source>
</evidence>
<evidence type="ECO:0000256" key="1">
    <source>
        <dbReference type="ARBA" id="ARBA00004162"/>
    </source>
</evidence>
<dbReference type="GO" id="GO:0005886">
    <property type="term" value="C:plasma membrane"/>
    <property type="evidence" value="ECO:0007669"/>
    <property type="project" value="UniProtKB-SubCell"/>
</dbReference>
<evidence type="ECO:0000256" key="2">
    <source>
        <dbReference type="ARBA" id="ARBA00005811"/>
    </source>
</evidence>
<dbReference type="InterPro" id="IPR003400">
    <property type="entry name" value="ExbD"/>
</dbReference>
<keyword evidence="3" id="KW-1003">Cell membrane</keyword>
<accession>A0A212S948</accession>
<name>A0A212S948_RHOAC</name>
<dbReference type="Gene3D" id="3.30.420.270">
    <property type="match status" value="1"/>
</dbReference>
<dbReference type="AlphaFoldDB" id="A0A212S948"/>
<keyword evidence="11" id="KW-1185">Reference proteome</keyword>
<comment type="similarity">
    <text evidence="2 7">Belongs to the ExbD/TolR family.</text>
</comment>
<dbReference type="OrthoDB" id="9798629at2"/>
<evidence type="ECO:0000256" key="3">
    <source>
        <dbReference type="ARBA" id="ARBA00022475"/>
    </source>
</evidence>
<sequence>MRNSSVGKSSGVYRAQADINVTPLVDVMLVLLIIFMVTAPMLTAGLHVNLPQAKAAQKLDPKPPVVLTYGKDGTVELDGQSYRVEQIAEAVEAKLGDDRTQPIHLRADRDAAYGDVVGLMDVLAAHGLTRLAVLTGPAGKSEPPRPDKTTAGAPAPRP</sequence>
<keyword evidence="7" id="KW-0813">Transport</keyword>
<evidence type="ECO:0000256" key="7">
    <source>
        <dbReference type="RuleBase" id="RU003879"/>
    </source>
</evidence>
<keyword evidence="5 9" id="KW-1133">Transmembrane helix</keyword>
<keyword evidence="4 7" id="KW-0812">Transmembrane</keyword>
<proteinExistence type="inferred from homology"/>
<dbReference type="GO" id="GO:0022857">
    <property type="term" value="F:transmembrane transporter activity"/>
    <property type="evidence" value="ECO:0007669"/>
    <property type="project" value="InterPro"/>
</dbReference>
<dbReference type="Pfam" id="PF02472">
    <property type="entry name" value="ExbD"/>
    <property type="match status" value="1"/>
</dbReference>